<reference evidence="2" key="1">
    <citation type="journal article" date="2020" name="mSystems">
        <title>Genome- and Community-Level Interaction Insights into Carbon Utilization and Element Cycling Functions of Hydrothermarchaeota in Hydrothermal Sediment.</title>
        <authorList>
            <person name="Zhou Z."/>
            <person name="Liu Y."/>
            <person name="Xu W."/>
            <person name="Pan J."/>
            <person name="Luo Z.H."/>
            <person name="Li M."/>
        </authorList>
    </citation>
    <scope>NUCLEOTIDE SEQUENCE [LARGE SCALE GENOMIC DNA]</scope>
    <source>
        <strain evidence="2">SpSt-374</strain>
    </source>
</reference>
<dbReference type="EMBL" id="DSPX01000231">
    <property type="protein sequence ID" value="HGG03335.1"/>
    <property type="molecule type" value="Genomic_DNA"/>
</dbReference>
<proteinExistence type="predicted"/>
<feature type="compositionally biased region" description="Acidic residues" evidence="1">
    <location>
        <begin position="84"/>
        <end position="97"/>
    </location>
</feature>
<comment type="caution">
    <text evidence="2">The sequence shown here is derived from an EMBL/GenBank/DDBJ whole genome shotgun (WGS) entry which is preliminary data.</text>
</comment>
<accession>A0A7C3VW61</accession>
<dbReference type="InterPro" id="IPR014971">
    <property type="entry name" value="KGK"/>
</dbReference>
<feature type="compositionally biased region" description="Basic and acidic residues" evidence="1">
    <location>
        <begin position="117"/>
        <end position="126"/>
    </location>
</feature>
<dbReference type="Pfam" id="PF08872">
    <property type="entry name" value="KGK"/>
    <property type="match status" value="1"/>
</dbReference>
<organism evidence="2">
    <name type="scientific">Planktothricoides sp. SpSt-374</name>
    <dbReference type="NCBI Taxonomy" id="2282167"/>
    <lineage>
        <taxon>Bacteria</taxon>
        <taxon>Bacillati</taxon>
        <taxon>Cyanobacteriota</taxon>
        <taxon>Cyanophyceae</taxon>
        <taxon>Oscillatoriophycideae</taxon>
        <taxon>Oscillatoriales</taxon>
        <taxon>Oscillatoriaceae</taxon>
        <taxon>Planktothricoides</taxon>
    </lineage>
</organism>
<feature type="region of interest" description="Disordered" evidence="1">
    <location>
        <begin position="83"/>
        <end position="126"/>
    </location>
</feature>
<evidence type="ECO:0000256" key="1">
    <source>
        <dbReference type="SAM" id="MobiDB-lite"/>
    </source>
</evidence>
<gene>
    <name evidence="2" type="ORF">ENR15_22530</name>
</gene>
<sequence>MTDKSDYLDDEDVISLAEKQSFMIIDNWTFMPGEFSQKMENSLVTSYHQAVKEWFENTIECKVLKPGAKWQKGKVRIAIKLEFTPDEEEEVPEETETPTEATTRPSSGANQETTALDEIRRQLTQN</sequence>
<dbReference type="AlphaFoldDB" id="A0A7C3VW61"/>
<name>A0A7C3VW61_9CYAN</name>
<evidence type="ECO:0000313" key="2">
    <source>
        <dbReference type="EMBL" id="HGG03335.1"/>
    </source>
</evidence>
<protein>
    <recommendedName>
        <fullName evidence="3">KGK domain-containing protein</fullName>
    </recommendedName>
</protein>
<evidence type="ECO:0008006" key="3">
    <source>
        <dbReference type="Google" id="ProtNLM"/>
    </source>
</evidence>